<evidence type="ECO:0000259" key="1">
    <source>
        <dbReference type="Pfam" id="PF13338"/>
    </source>
</evidence>
<reference evidence="3" key="1">
    <citation type="journal article" date="2019" name="Int. J. Syst. Evol. Microbiol.">
        <title>The Global Catalogue of Microorganisms (GCM) 10K type strain sequencing project: providing services to taxonomists for standard genome sequencing and annotation.</title>
        <authorList>
            <consortium name="The Broad Institute Genomics Platform"/>
            <consortium name="The Broad Institute Genome Sequencing Center for Infectious Disease"/>
            <person name="Wu L."/>
            <person name="Ma J."/>
        </authorList>
    </citation>
    <scope>NUCLEOTIDE SEQUENCE [LARGE SCALE GENOMIC DNA]</scope>
    <source>
        <strain evidence="3">JCM 3338</strain>
    </source>
</reference>
<dbReference type="EMBL" id="JBHUHP010000015">
    <property type="protein sequence ID" value="MFD2092954.1"/>
    <property type="molecule type" value="Genomic_DNA"/>
</dbReference>
<dbReference type="Pfam" id="PF13338">
    <property type="entry name" value="AbiEi_4"/>
    <property type="match status" value="1"/>
</dbReference>
<accession>A0ABW4XDW5</accession>
<proteinExistence type="predicted"/>
<dbReference type="Proteomes" id="UP001597402">
    <property type="component" value="Unassembled WGS sequence"/>
</dbReference>
<dbReference type="RefSeq" id="WP_376877833.1">
    <property type="nucleotide sequence ID" value="NZ_JBHUHP010000015.1"/>
</dbReference>
<gene>
    <name evidence="2" type="ORF">ACFSHS_15370</name>
</gene>
<protein>
    <recommendedName>
        <fullName evidence="1">AbiEi antitoxin N-terminal domain-containing protein</fullName>
    </recommendedName>
</protein>
<evidence type="ECO:0000313" key="2">
    <source>
        <dbReference type="EMBL" id="MFD2092954.1"/>
    </source>
</evidence>
<name>A0ABW4XDW5_9ACTN</name>
<dbReference type="InterPro" id="IPR025159">
    <property type="entry name" value="AbiEi_N"/>
</dbReference>
<comment type="caution">
    <text evidence="2">The sequence shown here is derived from an EMBL/GenBank/DDBJ whole genome shotgun (WGS) entry which is preliminary data.</text>
</comment>
<evidence type="ECO:0000313" key="3">
    <source>
        <dbReference type="Proteomes" id="UP001597402"/>
    </source>
</evidence>
<feature type="domain" description="AbiEi antitoxin N-terminal" evidence="1">
    <location>
        <begin position="5"/>
        <end position="47"/>
    </location>
</feature>
<keyword evidence="3" id="KW-1185">Reference proteome</keyword>
<sequence>MHPALRSRAEKRFGLFTTAEAELAGYGHGEIRRPCRTGRSIRLRRGILVTAEDLAAGDERAHRFDMECLAVLMSLDRQTAAISHGSAAHLWDVPLPRGMDPTIRLTTRTGGGAGRTGA</sequence>
<organism evidence="2 3">
    <name type="scientific">Blastococcus deserti</name>
    <dbReference type="NCBI Taxonomy" id="2259033"/>
    <lineage>
        <taxon>Bacteria</taxon>
        <taxon>Bacillati</taxon>
        <taxon>Actinomycetota</taxon>
        <taxon>Actinomycetes</taxon>
        <taxon>Geodermatophilales</taxon>
        <taxon>Geodermatophilaceae</taxon>
        <taxon>Blastococcus</taxon>
    </lineage>
</organism>